<dbReference type="EMBL" id="MU277225">
    <property type="protein sequence ID" value="KAI0059540.1"/>
    <property type="molecule type" value="Genomic_DNA"/>
</dbReference>
<evidence type="ECO:0000313" key="1">
    <source>
        <dbReference type="EMBL" id="KAI0059540.1"/>
    </source>
</evidence>
<reference evidence="1" key="1">
    <citation type="submission" date="2021-03" db="EMBL/GenBank/DDBJ databases">
        <authorList>
            <consortium name="DOE Joint Genome Institute"/>
            <person name="Ahrendt S."/>
            <person name="Looney B.P."/>
            <person name="Miyauchi S."/>
            <person name="Morin E."/>
            <person name="Drula E."/>
            <person name="Courty P.E."/>
            <person name="Chicoki N."/>
            <person name="Fauchery L."/>
            <person name="Kohler A."/>
            <person name="Kuo A."/>
            <person name="Labutti K."/>
            <person name="Pangilinan J."/>
            <person name="Lipzen A."/>
            <person name="Riley R."/>
            <person name="Andreopoulos W."/>
            <person name="He G."/>
            <person name="Johnson J."/>
            <person name="Barry K.W."/>
            <person name="Grigoriev I.V."/>
            <person name="Nagy L."/>
            <person name="Hibbett D."/>
            <person name="Henrissat B."/>
            <person name="Matheny P.B."/>
            <person name="Labbe J."/>
            <person name="Martin F."/>
        </authorList>
    </citation>
    <scope>NUCLEOTIDE SEQUENCE</scope>
    <source>
        <strain evidence="1">HHB10654</strain>
    </source>
</reference>
<reference evidence="1" key="2">
    <citation type="journal article" date="2022" name="New Phytol.">
        <title>Evolutionary transition to the ectomycorrhizal habit in the genomes of a hyperdiverse lineage of mushroom-forming fungi.</title>
        <authorList>
            <person name="Looney B."/>
            <person name="Miyauchi S."/>
            <person name="Morin E."/>
            <person name="Drula E."/>
            <person name="Courty P.E."/>
            <person name="Kohler A."/>
            <person name="Kuo A."/>
            <person name="LaButti K."/>
            <person name="Pangilinan J."/>
            <person name="Lipzen A."/>
            <person name="Riley R."/>
            <person name="Andreopoulos W."/>
            <person name="He G."/>
            <person name="Johnson J."/>
            <person name="Nolan M."/>
            <person name="Tritt A."/>
            <person name="Barry K.W."/>
            <person name="Grigoriev I.V."/>
            <person name="Nagy L.G."/>
            <person name="Hibbett D."/>
            <person name="Henrissat B."/>
            <person name="Matheny P.B."/>
            <person name="Labbe J."/>
            <person name="Martin F.M."/>
        </authorList>
    </citation>
    <scope>NUCLEOTIDE SEQUENCE</scope>
    <source>
        <strain evidence="1">HHB10654</strain>
    </source>
</reference>
<gene>
    <name evidence="1" type="ORF">BV25DRAFT_1828774</name>
</gene>
<dbReference type="Proteomes" id="UP000814140">
    <property type="component" value="Unassembled WGS sequence"/>
</dbReference>
<comment type="caution">
    <text evidence="1">The sequence shown here is derived from an EMBL/GenBank/DDBJ whole genome shotgun (WGS) entry which is preliminary data.</text>
</comment>
<protein>
    <submittedName>
        <fullName evidence="1">POP1-domain-containing protein</fullName>
    </submittedName>
</protein>
<proteinExistence type="predicted"/>
<keyword evidence="2" id="KW-1185">Reference proteome</keyword>
<sequence>MKGLPSSIDVEKFAESRAFEIQAMQQAMKNAKSGSTHRAWQELPRHLRRRAASHDVRRVPSRLRQKSRAEMDPMRRKALGRSHPRRGKARQEPRSITFLKRQQDKKWLESHLWHAKRMKMENMWGYRLAVQPTEKSFRPSHRASVHGSILHDASYYGLIELSGPEHVLKTLLESCCDLQGQGPGAKRFLTGVRACETSLYGVNSYPFEYIGPIQLIWQALTATSTPDATTQHSSQPLNSNKENTSKRRRKKSNKGKEPEAAPVNLPGNEVRKVWVRCHPTIFKEVLWTLKTAISLTLEDLRRIPEHAGKVYEVMILDLRDAVNVFEIMGPKSSQVIKGALTPLLTDKRDDFKKFWSSLSDLQTTGSVPSNMIIGFTVMDPRLNFPPKNAKPHVNKDALPSISASYLAYPTTVLAQGQIWDETLRHSLRVPRFKKKELDARRAQNVVPSTPLTPTRPDNRVPILLIQRSVQSTAIMDASGPQQQTNDIETGMHGWTLIVPQGWSMPFLNSLIYTGTRVGGQRERAHQSFEAGVPYFPRDFPGSAAYKQHADERMQADKERWDKKPPAKRPNWEKLGTRSPWVPDWRGVLGLPPAEEDGADGLVSTQRDEVQDALRAVRTWLLRGPDVRTILGRVSKMFNAGGGLWLEMNALRAKRGMAPLGTNASAEVLLKGALVPVRISPLGRGCPDDLAIIYSLDDRQALAWKKVEDSRKRLAGALLDDVPGETELSAVVPSEDAIIGYVTSGNFSLSRGQGHGIGAIAATRFFELHGQAEILHLGEMLVLVRDRDGTICRAACIGVLDV</sequence>
<evidence type="ECO:0000313" key="2">
    <source>
        <dbReference type="Proteomes" id="UP000814140"/>
    </source>
</evidence>
<organism evidence="1 2">
    <name type="scientific">Artomyces pyxidatus</name>
    <dbReference type="NCBI Taxonomy" id="48021"/>
    <lineage>
        <taxon>Eukaryota</taxon>
        <taxon>Fungi</taxon>
        <taxon>Dikarya</taxon>
        <taxon>Basidiomycota</taxon>
        <taxon>Agaricomycotina</taxon>
        <taxon>Agaricomycetes</taxon>
        <taxon>Russulales</taxon>
        <taxon>Auriscalpiaceae</taxon>
        <taxon>Artomyces</taxon>
    </lineage>
</organism>
<accession>A0ACB8SSX3</accession>
<name>A0ACB8SSX3_9AGAM</name>